<dbReference type="OrthoDB" id="625231at2759"/>
<dbReference type="Pfam" id="PF00956">
    <property type="entry name" value="NAP"/>
    <property type="match status" value="1"/>
</dbReference>
<dbReference type="GO" id="GO:0042393">
    <property type="term" value="F:histone binding"/>
    <property type="evidence" value="ECO:0007669"/>
    <property type="project" value="UniProtKB-ARBA"/>
</dbReference>
<evidence type="ECO:0000256" key="3">
    <source>
        <dbReference type="ARBA" id="ARBA00023186"/>
    </source>
</evidence>
<dbReference type="Proteomes" id="UP000257109">
    <property type="component" value="Unassembled WGS sequence"/>
</dbReference>
<comment type="similarity">
    <text evidence="2 4">Belongs to the nucleosome assembly protein (NAP) family.</text>
</comment>
<dbReference type="Pfam" id="PF02519">
    <property type="entry name" value="Auxin_inducible"/>
    <property type="match status" value="1"/>
</dbReference>
<dbReference type="SUPFAM" id="SSF143113">
    <property type="entry name" value="NAP-like"/>
    <property type="match status" value="1"/>
</dbReference>
<keyword evidence="3" id="KW-0143">Chaperone</keyword>
<protein>
    <submittedName>
        <fullName evidence="6">Nucleosome assembly protein 13</fullName>
    </submittedName>
</protein>
<accession>A0A371FVC9</accession>
<evidence type="ECO:0000256" key="2">
    <source>
        <dbReference type="ARBA" id="ARBA00009947"/>
    </source>
</evidence>
<dbReference type="EMBL" id="QJKJ01007734">
    <property type="protein sequence ID" value="RDX82120.1"/>
    <property type="molecule type" value="Genomic_DNA"/>
</dbReference>
<comment type="similarity">
    <text evidence="1">Belongs to the ARG7 family.</text>
</comment>
<evidence type="ECO:0000256" key="4">
    <source>
        <dbReference type="RuleBase" id="RU003876"/>
    </source>
</evidence>
<organism evidence="6 7">
    <name type="scientific">Mucuna pruriens</name>
    <name type="common">Velvet bean</name>
    <name type="synonym">Dolichos pruriens</name>
    <dbReference type="NCBI Taxonomy" id="157652"/>
    <lineage>
        <taxon>Eukaryota</taxon>
        <taxon>Viridiplantae</taxon>
        <taxon>Streptophyta</taxon>
        <taxon>Embryophyta</taxon>
        <taxon>Tracheophyta</taxon>
        <taxon>Spermatophyta</taxon>
        <taxon>Magnoliopsida</taxon>
        <taxon>eudicotyledons</taxon>
        <taxon>Gunneridae</taxon>
        <taxon>Pentapetalae</taxon>
        <taxon>rosids</taxon>
        <taxon>fabids</taxon>
        <taxon>Fabales</taxon>
        <taxon>Fabaceae</taxon>
        <taxon>Papilionoideae</taxon>
        <taxon>50 kb inversion clade</taxon>
        <taxon>NPAAA clade</taxon>
        <taxon>indigoferoid/millettioid clade</taxon>
        <taxon>Phaseoleae</taxon>
        <taxon>Mucuna</taxon>
    </lineage>
</organism>
<dbReference type="Gene3D" id="3.30.1120.90">
    <property type="entry name" value="Nucleosome assembly protein"/>
    <property type="match status" value="1"/>
</dbReference>
<dbReference type="GO" id="GO:0009733">
    <property type="term" value="P:response to auxin"/>
    <property type="evidence" value="ECO:0007669"/>
    <property type="project" value="InterPro"/>
</dbReference>
<evidence type="ECO:0000313" key="6">
    <source>
        <dbReference type="EMBL" id="RDX82120.1"/>
    </source>
</evidence>
<evidence type="ECO:0000256" key="1">
    <source>
        <dbReference type="ARBA" id="ARBA00006974"/>
    </source>
</evidence>
<reference evidence="6" key="1">
    <citation type="submission" date="2018-05" db="EMBL/GenBank/DDBJ databases">
        <title>Draft genome of Mucuna pruriens seed.</title>
        <authorList>
            <person name="Nnadi N.E."/>
            <person name="Vos R."/>
            <person name="Hasami M.H."/>
            <person name="Devisetty U.K."/>
            <person name="Aguiy J.C."/>
        </authorList>
    </citation>
    <scope>NUCLEOTIDE SEQUENCE [LARGE SCALE GENOMIC DNA]</scope>
    <source>
        <strain evidence="6">JCA_2017</strain>
    </source>
</reference>
<comment type="caution">
    <text evidence="6">The sequence shown here is derived from an EMBL/GenBank/DDBJ whole genome shotgun (WGS) entry which is preliminary data.</text>
</comment>
<evidence type="ECO:0000313" key="7">
    <source>
        <dbReference type="Proteomes" id="UP000257109"/>
    </source>
</evidence>
<dbReference type="GO" id="GO:0005634">
    <property type="term" value="C:nucleus"/>
    <property type="evidence" value="ECO:0007669"/>
    <property type="project" value="InterPro"/>
</dbReference>
<evidence type="ECO:0000256" key="5">
    <source>
        <dbReference type="SAM" id="MobiDB-lite"/>
    </source>
</evidence>
<sequence length="270" mass="31254">MTEGEELSKKQAALESTMRKQRAQIRDLEEDKEKGVPAFWLTAMKSNEVLAEEISERDEGALKFLKDIKWSRIENPKGFKLDFFFDCNPYFTNTVLTKTYHMIDEDEPILEKAIEQWNKINLAYGARMGIFQSYELPPLKPQHLQSFNITQYIICLWSYKKNNGVPDKWASFSAAKAIGKGHKVPKGYLEVYVGDKTRRFVIPLLYLNQPSFQELLSQAEEEFGYDHPTCGLTIQCNEDEFLNLTSHLNELTIQEITDMIFKKTSSQQGI</sequence>
<feature type="non-terminal residue" evidence="6">
    <location>
        <position position="1"/>
    </location>
</feature>
<dbReference type="PANTHER" id="PTHR11875">
    <property type="entry name" value="TESTIS-SPECIFIC Y-ENCODED PROTEIN"/>
    <property type="match status" value="1"/>
</dbReference>
<name>A0A371FVC9_MUCPR</name>
<dbReference type="GO" id="GO:0000724">
    <property type="term" value="P:double-strand break repair via homologous recombination"/>
    <property type="evidence" value="ECO:0007669"/>
    <property type="project" value="UniProtKB-ARBA"/>
</dbReference>
<gene>
    <name evidence="6" type="primary">NAP1:3</name>
    <name evidence="6" type="ORF">CR513_37133</name>
</gene>
<dbReference type="AlphaFoldDB" id="A0A371FVC9"/>
<feature type="region of interest" description="Disordered" evidence="5">
    <location>
        <begin position="1"/>
        <end position="29"/>
    </location>
</feature>
<dbReference type="InterPro" id="IPR003676">
    <property type="entry name" value="SAUR_fam"/>
</dbReference>
<feature type="non-terminal residue" evidence="6">
    <location>
        <position position="270"/>
    </location>
</feature>
<proteinExistence type="inferred from homology"/>
<keyword evidence="7" id="KW-1185">Reference proteome</keyword>
<dbReference type="InterPro" id="IPR002164">
    <property type="entry name" value="NAP_family"/>
</dbReference>
<dbReference type="STRING" id="157652.A0A371FVC9"/>
<dbReference type="GO" id="GO:0006334">
    <property type="term" value="P:nucleosome assembly"/>
    <property type="evidence" value="ECO:0007669"/>
    <property type="project" value="InterPro"/>
</dbReference>
<dbReference type="InterPro" id="IPR037231">
    <property type="entry name" value="NAP-like_sf"/>
</dbReference>